<reference evidence="1" key="1">
    <citation type="submission" date="2015-12" db="EMBL/GenBank/DDBJ databases">
        <title>De novo transcriptome assembly of four potential Pierce s Disease insect vectors from Arizona vineyards.</title>
        <authorList>
            <person name="Tassone E.E."/>
        </authorList>
    </citation>
    <scope>NUCLEOTIDE SEQUENCE</scope>
</reference>
<dbReference type="EMBL" id="GEDC01000075">
    <property type="protein sequence ID" value="JAS37223.1"/>
    <property type="molecule type" value="Transcribed_RNA"/>
</dbReference>
<sequence>MSKASFGLGSAIRRTKQRWIRKSLVALGVLPKCGLHVRSGGEDLRMTAETTPVAPPGGEAGHVKNFPYYDQEYARMEAWLDEHPDFVHDYFIRKATRHVVDTWLVCHSSAPQAPGCCASDLGSPTQ</sequence>
<dbReference type="AlphaFoldDB" id="A0A1B6EH13"/>
<protein>
    <submittedName>
        <fullName evidence="1">Uncharacterized protein</fullName>
    </submittedName>
</protein>
<organism evidence="1">
    <name type="scientific">Clastoptera arizonana</name>
    <name type="common">Arizona spittle bug</name>
    <dbReference type="NCBI Taxonomy" id="38151"/>
    <lineage>
        <taxon>Eukaryota</taxon>
        <taxon>Metazoa</taxon>
        <taxon>Ecdysozoa</taxon>
        <taxon>Arthropoda</taxon>
        <taxon>Hexapoda</taxon>
        <taxon>Insecta</taxon>
        <taxon>Pterygota</taxon>
        <taxon>Neoptera</taxon>
        <taxon>Paraneoptera</taxon>
        <taxon>Hemiptera</taxon>
        <taxon>Auchenorrhyncha</taxon>
        <taxon>Cercopoidea</taxon>
        <taxon>Clastopteridae</taxon>
        <taxon>Clastoptera</taxon>
    </lineage>
</organism>
<accession>A0A1B6EH13</accession>
<name>A0A1B6EH13_9HEMI</name>
<proteinExistence type="predicted"/>
<feature type="non-terminal residue" evidence="1">
    <location>
        <position position="126"/>
    </location>
</feature>
<gene>
    <name evidence="1" type="ORF">g.30946</name>
</gene>
<evidence type="ECO:0000313" key="1">
    <source>
        <dbReference type="EMBL" id="JAS37223.1"/>
    </source>
</evidence>